<evidence type="ECO:0000313" key="3">
    <source>
        <dbReference type="Proteomes" id="UP000692954"/>
    </source>
</evidence>
<name>A0A8S1R8V2_9CILI</name>
<dbReference type="EMBL" id="CAJJDN010000146">
    <property type="protein sequence ID" value="CAD8123612.1"/>
    <property type="molecule type" value="Genomic_DNA"/>
</dbReference>
<gene>
    <name evidence="2" type="ORF">PSON_ATCC_30995.1.T1460038</name>
</gene>
<protein>
    <submittedName>
        <fullName evidence="2">Uncharacterized protein</fullName>
    </submittedName>
</protein>
<keyword evidence="1" id="KW-0175">Coiled coil</keyword>
<evidence type="ECO:0000313" key="2">
    <source>
        <dbReference type="EMBL" id="CAD8123612.1"/>
    </source>
</evidence>
<proteinExistence type="predicted"/>
<comment type="caution">
    <text evidence="2">The sequence shown here is derived from an EMBL/GenBank/DDBJ whole genome shotgun (WGS) entry which is preliminary data.</text>
</comment>
<sequence>MIQEIYVDNIIQKTREINNEIEDICQQNNKIDQDQGEIEQKQISEITGLLTNVIDAISIIYNRLSNDNRMNKDGIKIMLFLNSTNKIFQKLKCFIAQLENRLEYLNLQLMVFKIEKLNLQNEINIRYEKYDESLTNYQKLFQNQLRFYVDHETIVETLQNQIVKLNNEQDVLRNKVFEYSQLIIELQIIQNDTNNQANEKQDDSMKKLKAAFLQENYDLENFIATNRMSYDKICSLICWAYQEYSQLKQTFQDEIKTLQHILRNQEQHIIKRKSLIMNKLLHYNNAQKKTQNYYKNNLQEIMKFKIQITNYINSQQKIKINYIKLYFNINYKFWKMNLSKFKKFNNIKSKLTVQIVQEMKQQKIQSKLYKILNNIHLKTKKIKLFNQMKLRIKIFSKF</sequence>
<accession>A0A8S1R8V2</accession>
<organism evidence="2 3">
    <name type="scientific">Paramecium sonneborni</name>
    <dbReference type="NCBI Taxonomy" id="65129"/>
    <lineage>
        <taxon>Eukaryota</taxon>
        <taxon>Sar</taxon>
        <taxon>Alveolata</taxon>
        <taxon>Ciliophora</taxon>
        <taxon>Intramacronucleata</taxon>
        <taxon>Oligohymenophorea</taxon>
        <taxon>Peniculida</taxon>
        <taxon>Parameciidae</taxon>
        <taxon>Paramecium</taxon>
    </lineage>
</organism>
<evidence type="ECO:0000256" key="1">
    <source>
        <dbReference type="SAM" id="Coils"/>
    </source>
</evidence>
<keyword evidence="3" id="KW-1185">Reference proteome</keyword>
<dbReference type="Proteomes" id="UP000692954">
    <property type="component" value="Unassembled WGS sequence"/>
</dbReference>
<reference evidence="2" key="1">
    <citation type="submission" date="2021-01" db="EMBL/GenBank/DDBJ databases">
        <authorList>
            <consortium name="Genoscope - CEA"/>
            <person name="William W."/>
        </authorList>
    </citation>
    <scope>NUCLEOTIDE SEQUENCE</scope>
</reference>
<dbReference type="AlphaFoldDB" id="A0A8S1R8V2"/>
<feature type="coiled-coil region" evidence="1">
    <location>
        <begin position="148"/>
        <end position="175"/>
    </location>
</feature>